<keyword evidence="3" id="KW-0326">Glycosidase</keyword>
<evidence type="ECO:0000256" key="1">
    <source>
        <dbReference type="ARBA" id="ARBA00009865"/>
    </source>
</evidence>
<proteinExistence type="inferred from homology"/>
<comment type="similarity">
    <text evidence="1">Belongs to the glycosyl hydrolase 43 family.</text>
</comment>
<protein>
    <submittedName>
        <fullName evidence="4">Uncharacterized protein</fullName>
    </submittedName>
</protein>
<dbReference type="AlphaFoldDB" id="X0USY9"/>
<gene>
    <name evidence="4" type="ORF">S01H1_38233</name>
</gene>
<dbReference type="Pfam" id="PF04616">
    <property type="entry name" value="Glyco_hydro_43"/>
    <property type="match status" value="1"/>
</dbReference>
<dbReference type="Gene3D" id="2.115.10.20">
    <property type="entry name" value="Glycosyl hydrolase domain, family 43"/>
    <property type="match status" value="1"/>
</dbReference>
<dbReference type="CDD" id="cd08982">
    <property type="entry name" value="GH43-like"/>
    <property type="match status" value="1"/>
</dbReference>
<evidence type="ECO:0000256" key="3">
    <source>
        <dbReference type="ARBA" id="ARBA00023295"/>
    </source>
</evidence>
<dbReference type="EMBL" id="BARS01024054">
    <property type="protein sequence ID" value="GAG03413.1"/>
    <property type="molecule type" value="Genomic_DNA"/>
</dbReference>
<sequence>AGGYWYSNDMSTWTLVKPKGLPIEDYAPTAFVIGDRMFFTAMRSNRVIYSTDNPKKGIWKKAAEIGPYMLDPALFLDDNGKVYLYYGGSPNGPIYGVELDPDNNFQTIGEPFACLYGDHKNRGWECRGDDNMGIPRGDRLEIIPWIEGAWMTKHQGVYYLQYAAPGTEFKTYADGVFTSDNPRGPFTYAPYSPFSHKPTGFVPGAGHGGIFKDKYGNYWKVATMMVSAASDVDRRVGIFPVYFDDDGQILADTYLGDYPQYLPRARKKT</sequence>
<feature type="non-terminal residue" evidence="4">
    <location>
        <position position="269"/>
    </location>
</feature>
<dbReference type="PANTHER" id="PTHR42812:SF12">
    <property type="entry name" value="BETA-XYLOSIDASE-RELATED"/>
    <property type="match status" value="1"/>
</dbReference>
<comment type="caution">
    <text evidence="4">The sequence shown here is derived from an EMBL/GenBank/DDBJ whole genome shotgun (WGS) entry which is preliminary data.</text>
</comment>
<evidence type="ECO:0000256" key="2">
    <source>
        <dbReference type="ARBA" id="ARBA00022801"/>
    </source>
</evidence>
<accession>X0USY9</accession>
<evidence type="ECO:0000313" key="4">
    <source>
        <dbReference type="EMBL" id="GAG03413.1"/>
    </source>
</evidence>
<dbReference type="GO" id="GO:0005975">
    <property type="term" value="P:carbohydrate metabolic process"/>
    <property type="evidence" value="ECO:0007669"/>
    <property type="project" value="InterPro"/>
</dbReference>
<name>X0USY9_9ZZZZ</name>
<dbReference type="InterPro" id="IPR006710">
    <property type="entry name" value="Glyco_hydro_43"/>
</dbReference>
<keyword evidence="2" id="KW-0378">Hydrolase</keyword>
<organism evidence="4">
    <name type="scientific">marine sediment metagenome</name>
    <dbReference type="NCBI Taxonomy" id="412755"/>
    <lineage>
        <taxon>unclassified sequences</taxon>
        <taxon>metagenomes</taxon>
        <taxon>ecological metagenomes</taxon>
    </lineage>
</organism>
<feature type="non-terminal residue" evidence="4">
    <location>
        <position position="1"/>
    </location>
</feature>
<dbReference type="InterPro" id="IPR051795">
    <property type="entry name" value="Glycosyl_Hydrlase_43"/>
</dbReference>
<dbReference type="GO" id="GO:0004553">
    <property type="term" value="F:hydrolase activity, hydrolyzing O-glycosyl compounds"/>
    <property type="evidence" value="ECO:0007669"/>
    <property type="project" value="InterPro"/>
</dbReference>
<reference evidence="4" key="1">
    <citation type="journal article" date="2014" name="Front. Microbiol.">
        <title>High frequency of phylogenetically diverse reductive dehalogenase-homologous genes in deep subseafloor sedimentary metagenomes.</title>
        <authorList>
            <person name="Kawai M."/>
            <person name="Futagami T."/>
            <person name="Toyoda A."/>
            <person name="Takaki Y."/>
            <person name="Nishi S."/>
            <person name="Hori S."/>
            <person name="Arai W."/>
            <person name="Tsubouchi T."/>
            <person name="Morono Y."/>
            <person name="Uchiyama I."/>
            <person name="Ito T."/>
            <person name="Fujiyama A."/>
            <person name="Inagaki F."/>
            <person name="Takami H."/>
        </authorList>
    </citation>
    <scope>NUCLEOTIDE SEQUENCE</scope>
    <source>
        <strain evidence="4">Expedition CK06-06</strain>
    </source>
</reference>
<dbReference type="PANTHER" id="PTHR42812">
    <property type="entry name" value="BETA-XYLOSIDASE"/>
    <property type="match status" value="1"/>
</dbReference>
<dbReference type="SUPFAM" id="SSF75005">
    <property type="entry name" value="Arabinanase/levansucrase/invertase"/>
    <property type="match status" value="1"/>
</dbReference>
<dbReference type="InterPro" id="IPR023296">
    <property type="entry name" value="Glyco_hydro_beta-prop_sf"/>
</dbReference>